<feature type="domain" description="Ig-like" evidence="20">
    <location>
        <begin position="198"/>
        <end position="297"/>
    </location>
</feature>
<feature type="transmembrane region" description="Helical" evidence="19">
    <location>
        <begin position="1093"/>
        <end position="1114"/>
    </location>
</feature>
<keyword evidence="6" id="KW-0732">Signal</keyword>
<dbReference type="InterPro" id="IPR007110">
    <property type="entry name" value="Ig-like_dom"/>
</dbReference>
<feature type="compositionally biased region" description="Polar residues" evidence="18">
    <location>
        <begin position="1213"/>
        <end position="1227"/>
    </location>
</feature>
<feature type="domain" description="Ig-like" evidence="20">
    <location>
        <begin position="486"/>
        <end position="582"/>
    </location>
</feature>
<organism evidence="22 23">
    <name type="scientific">Oryzias sinensis</name>
    <name type="common">Chinese medaka</name>
    <dbReference type="NCBI Taxonomy" id="183150"/>
    <lineage>
        <taxon>Eukaryota</taxon>
        <taxon>Metazoa</taxon>
        <taxon>Chordata</taxon>
        <taxon>Craniata</taxon>
        <taxon>Vertebrata</taxon>
        <taxon>Euteleostomi</taxon>
        <taxon>Actinopterygii</taxon>
        <taxon>Neopterygii</taxon>
        <taxon>Teleostei</taxon>
        <taxon>Neoteleostei</taxon>
        <taxon>Acanthomorphata</taxon>
        <taxon>Ovalentaria</taxon>
        <taxon>Atherinomorphae</taxon>
        <taxon>Beloniformes</taxon>
        <taxon>Adrianichthyidae</taxon>
        <taxon>Oryziinae</taxon>
        <taxon>Oryzias</taxon>
    </lineage>
</organism>
<dbReference type="FunFam" id="2.60.40.10:FF:000005">
    <property type="entry name" value="Neuronal cell adhesion molecule"/>
    <property type="match status" value="1"/>
</dbReference>
<dbReference type="GO" id="GO:0005886">
    <property type="term" value="C:plasma membrane"/>
    <property type="evidence" value="ECO:0007669"/>
    <property type="project" value="UniProtKB-SubCell"/>
</dbReference>
<evidence type="ECO:0000256" key="16">
    <source>
        <dbReference type="ARBA" id="ARBA00063896"/>
    </source>
</evidence>
<feature type="region of interest" description="Disordered" evidence="18">
    <location>
        <begin position="680"/>
        <end position="706"/>
    </location>
</feature>
<dbReference type="SMART" id="SM00408">
    <property type="entry name" value="IGc2"/>
    <property type="match status" value="6"/>
</dbReference>
<evidence type="ECO:0000256" key="5">
    <source>
        <dbReference type="ARBA" id="ARBA00022692"/>
    </source>
</evidence>
<evidence type="ECO:0000256" key="17">
    <source>
        <dbReference type="ARBA" id="ARBA00074488"/>
    </source>
</evidence>
<dbReference type="InterPro" id="IPR036179">
    <property type="entry name" value="Ig-like_dom_sf"/>
</dbReference>
<feature type="domain" description="Fibronectin type-III" evidence="21">
    <location>
        <begin position="599"/>
        <end position="694"/>
    </location>
</feature>
<keyword evidence="13" id="KW-0966">Cell projection</keyword>
<dbReference type="Pfam" id="PF13927">
    <property type="entry name" value="Ig_3"/>
    <property type="match status" value="1"/>
</dbReference>
<dbReference type="InterPro" id="IPR003961">
    <property type="entry name" value="FN3_dom"/>
</dbReference>
<feature type="domain" description="Ig-like" evidence="20">
    <location>
        <begin position="14"/>
        <end position="101"/>
    </location>
</feature>
<dbReference type="InterPro" id="IPR013098">
    <property type="entry name" value="Ig_I-set"/>
</dbReference>
<evidence type="ECO:0000256" key="3">
    <source>
        <dbReference type="ARBA" id="ARBA00008588"/>
    </source>
</evidence>
<comment type="subunit">
    <text evidence="16">Interacts with SHTN1; the interaction occurs in axonal growth cones. Interacts with isoform 2 of BSG.</text>
</comment>
<dbReference type="GeneTree" id="ENSGT00940000155419"/>
<evidence type="ECO:0000313" key="22">
    <source>
        <dbReference type="Ensembl" id="ENSOSIP00000011396.1"/>
    </source>
</evidence>
<feature type="domain" description="Fibronectin type-III" evidence="21">
    <location>
        <begin position="798"/>
        <end position="901"/>
    </location>
</feature>
<keyword evidence="11" id="KW-1015">Disulfide bond</keyword>
<dbReference type="PANTHER" id="PTHR10075:SF44">
    <property type="entry name" value="NEURONAL CELL ADHESION MOLECULE"/>
    <property type="match status" value="1"/>
</dbReference>
<dbReference type="InterPro" id="IPR013783">
    <property type="entry name" value="Ig-like_fold"/>
</dbReference>
<evidence type="ECO:0000256" key="8">
    <source>
        <dbReference type="ARBA" id="ARBA00022889"/>
    </source>
</evidence>
<dbReference type="InterPro" id="IPR003599">
    <property type="entry name" value="Ig_sub"/>
</dbReference>
<dbReference type="Ensembl" id="ENSOSIT00000012094.1">
    <property type="protein sequence ID" value="ENSOSIP00000011396.1"/>
    <property type="gene ID" value="ENSOSIG00000002382.1"/>
</dbReference>
<evidence type="ECO:0000259" key="20">
    <source>
        <dbReference type="PROSITE" id="PS50835"/>
    </source>
</evidence>
<dbReference type="GO" id="GO:0007411">
    <property type="term" value="P:axon guidance"/>
    <property type="evidence" value="ECO:0007669"/>
    <property type="project" value="TreeGrafter"/>
</dbReference>
<feature type="domain" description="Fibronectin type-III" evidence="21">
    <location>
        <begin position="699"/>
        <end position="793"/>
    </location>
</feature>
<keyword evidence="23" id="KW-1185">Reference proteome</keyword>
<evidence type="ECO:0000259" key="21">
    <source>
        <dbReference type="PROSITE" id="PS50853"/>
    </source>
</evidence>
<dbReference type="FunFam" id="2.60.40.10:FF:000057">
    <property type="entry name" value="neural cell adhesion molecule L1"/>
    <property type="match status" value="1"/>
</dbReference>
<evidence type="ECO:0000256" key="10">
    <source>
        <dbReference type="ARBA" id="ARBA00023136"/>
    </source>
</evidence>
<dbReference type="GO" id="GO:0098632">
    <property type="term" value="F:cell-cell adhesion mediator activity"/>
    <property type="evidence" value="ECO:0007669"/>
    <property type="project" value="TreeGrafter"/>
</dbReference>
<dbReference type="Pfam" id="PF00041">
    <property type="entry name" value="fn3"/>
    <property type="match status" value="4"/>
</dbReference>
<evidence type="ECO:0000256" key="18">
    <source>
        <dbReference type="SAM" id="MobiDB-lite"/>
    </source>
</evidence>
<dbReference type="PROSITE" id="PS50853">
    <property type="entry name" value="FN3"/>
    <property type="match status" value="4"/>
</dbReference>
<dbReference type="PANTHER" id="PTHR10075">
    <property type="entry name" value="BASIGIN RELATED"/>
    <property type="match status" value="1"/>
</dbReference>
<keyword evidence="7" id="KW-0677">Repeat</keyword>
<dbReference type="FunFam" id="2.60.40.10:FF:000100">
    <property type="entry name" value="Neuronal cell adhesion molecule a"/>
    <property type="match status" value="1"/>
</dbReference>
<keyword evidence="9 19" id="KW-1133">Transmembrane helix</keyword>
<dbReference type="FunFam" id="2.60.40.10:FF:000238">
    <property type="entry name" value="Neuronal cell adhesion molecule"/>
    <property type="match status" value="1"/>
</dbReference>
<dbReference type="SMART" id="SM00060">
    <property type="entry name" value="FN3"/>
    <property type="match status" value="5"/>
</dbReference>
<dbReference type="SMART" id="SM00409">
    <property type="entry name" value="IG"/>
    <property type="match status" value="6"/>
</dbReference>
<dbReference type="InterPro" id="IPR013106">
    <property type="entry name" value="Ig_V-set"/>
</dbReference>
<feature type="domain" description="Fibronectin type-III" evidence="21">
    <location>
        <begin position="905"/>
        <end position="997"/>
    </location>
</feature>
<dbReference type="FunFam" id="2.60.40.10:FF:000078">
    <property type="entry name" value="Neuronal cell adhesion molecule"/>
    <property type="match status" value="1"/>
</dbReference>
<dbReference type="GO" id="GO:0070593">
    <property type="term" value="P:dendrite self-avoidance"/>
    <property type="evidence" value="ECO:0007669"/>
    <property type="project" value="TreeGrafter"/>
</dbReference>
<dbReference type="FunFam" id="2.60.40.10:FF:000028">
    <property type="entry name" value="Neuronal cell adhesion molecule"/>
    <property type="match status" value="1"/>
</dbReference>
<feature type="domain" description="Ig-like" evidence="20">
    <location>
        <begin position="395"/>
        <end position="482"/>
    </location>
</feature>
<feature type="region of interest" description="Disordered" evidence="18">
    <location>
        <begin position="1123"/>
        <end position="1227"/>
    </location>
</feature>
<dbReference type="GO" id="GO:0009986">
    <property type="term" value="C:cell surface"/>
    <property type="evidence" value="ECO:0007669"/>
    <property type="project" value="UniProtKB-ARBA"/>
</dbReference>
<evidence type="ECO:0000256" key="4">
    <source>
        <dbReference type="ARBA" id="ARBA00022475"/>
    </source>
</evidence>
<dbReference type="InterPro" id="IPR026966">
    <property type="entry name" value="Neurofascin/L1/NrCAM_C"/>
</dbReference>
<name>A0A8C8DKC5_9TELE</name>
<keyword evidence="12" id="KW-0325">Glycoprotein</keyword>
<sequence>GPLNTDLIRLPQPPTITLQSPKDYIFDPREHIIIHCEAKGNPQPSFRWARNGTDFDVKSDSKIVMNPGSGTLDIDIIGGKAEAYEGTYQCTAENEHGKALTNKIVIRQSRSPLWPKERNEAMVRQKGAPLVLRCQPPAGLPPPVIFWMDNSELQLDERVSQALNGDLYFSNVLPEDARDDYICYARFPHTQTIQQKQPISVVVLDSGYGLSEKWINMYGTKMVLKGVLLQLECIAEGLPTPDVSWQKVGGELPNNRMALHNFGKILQISDVNESDAGDYRCTAKNKLGLVHHVIKVAVKAAPFWISAPKNLILAPNETGILTCRVNGSPKPKISWFVNGVPIENAAADRSRKVDEDTVIISNVQIGSSAVYQCNASNEFGYVMANAFVSVLAEPPKMLTPPNLVYQVITNSPAFLDCSSFGSPIPTISWFKDGRISIENGDQYVIHENGTLEIMVAQVLNTGKYTCVATNNLGMRENSVNLEVKEPTRILEQPKYKVVQRGMSARFDCKVKHDKSLIPIMTWLKDRGDEKKNIYLYIFNFHFRFEVDSDSLTIKNVVEGDEGTYTCMMKTSLDQDSASAVLTVVESTPTPGIFYGKPDPPTDLELTDQAERSVQLTWTPGDENNSPILSFVVQYEDSLHHKGLWVNLTEVDGSKTTTQLELSPYVYYSFRVLARNNVGYSEPSNPSSQYRTNPAAPDENPSNVQGVGTKPDNMVISWMPLTGYQANGPGLKYKVHWKRRDMDESWSSQNVVDKSQLVVDGTPTYVPYEIKVQALNDYGNGPDPEIAIGYSGEDVPLSAPEKVQVKVQDGTLAEVHWKPVNASSVRGQLQGYKVTYQKLRGLLGGEEEGQQQEKVIVFSGDQSHGQIPDLQPFSIYRLSIKVLNNKGEGPSSSNQTFETPEGVPGPPSFLNVVSPGLDSLSLEWGPPVNNNGRLTGYTLRYQPAEQGFVHELNFFANETATTLDNLNTSMLYKFYLSAKTIKGSGPTITEEAFTAMDTGETMCINSNSFPSIANTIGKEDWTKEWVNGTHSHMIKSLKPGMSYKVRVVATDEAERMHSSKEVPVTVPGEAACLTVDGFFSTVPNRQVDIATQGWFIGLMCAIALLILVLLIVCFIKRNKGGKYPVKEKEDAHQDPEIQPMKEDDGTFGEYSDMEDHKPLKGSRTPSNGTVRRDESDDSLVDYGEGGDGQFNEDGSFIGQYSGKKEKDTHEGNESSEAPSPVNAMNSFV</sequence>
<evidence type="ECO:0000256" key="19">
    <source>
        <dbReference type="SAM" id="Phobius"/>
    </source>
</evidence>
<dbReference type="Gene3D" id="2.60.40.10">
    <property type="entry name" value="Immunoglobulins"/>
    <property type="match status" value="10"/>
</dbReference>
<evidence type="ECO:0000256" key="1">
    <source>
        <dbReference type="ARBA" id="ARBA00004251"/>
    </source>
</evidence>
<dbReference type="Proteomes" id="UP000694383">
    <property type="component" value="Unplaced"/>
</dbReference>
<dbReference type="CDD" id="cd00063">
    <property type="entry name" value="FN3"/>
    <property type="match status" value="4"/>
</dbReference>
<feature type="domain" description="Ig-like" evidence="20">
    <location>
        <begin position="115"/>
        <end position="194"/>
    </location>
</feature>
<keyword evidence="10 19" id="KW-0472">Membrane</keyword>
<comment type="similarity">
    <text evidence="3">Belongs to the immunoglobulin superfamily. L1/neurofascin/NgCAM family.</text>
</comment>
<evidence type="ECO:0000256" key="15">
    <source>
        <dbReference type="ARBA" id="ARBA00060042"/>
    </source>
</evidence>
<feature type="domain" description="Ig-like" evidence="20">
    <location>
        <begin position="302"/>
        <end position="389"/>
    </location>
</feature>
<evidence type="ECO:0000256" key="14">
    <source>
        <dbReference type="ARBA" id="ARBA00023319"/>
    </source>
</evidence>
<dbReference type="GO" id="GO:0030426">
    <property type="term" value="C:growth cone"/>
    <property type="evidence" value="ECO:0007669"/>
    <property type="project" value="UniProtKB-SubCell"/>
</dbReference>
<dbReference type="SMART" id="SM00406">
    <property type="entry name" value="IGv"/>
    <property type="match status" value="1"/>
</dbReference>
<evidence type="ECO:0000256" key="13">
    <source>
        <dbReference type="ARBA" id="ARBA00023273"/>
    </source>
</evidence>
<proteinExistence type="inferred from homology"/>
<evidence type="ECO:0000313" key="23">
    <source>
        <dbReference type="Proteomes" id="UP000694383"/>
    </source>
</evidence>
<reference evidence="22" key="1">
    <citation type="submission" date="2025-08" db="UniProtKB">
        <authorList>
            <consortium name="Ensembl"/>
        </authorList>
    </citation>
    <scope>IDENTIFICATION</scope>
</reference>
<dbReference type="Pfam" id="PF07679">
    <property type="entry name" value="I-set"/>
    <property type="match status" value="4"/>
</dbReference>
<dbReference type="AlphaFoldDB" id="A0A8C8DKC5"/>
<keyword evidence="5 19" id="KW-0812">Transmembrane</keyword>
<keyword evidence="8" id="KW-0130">Cell adhesion</keyword>
<feature type="compositionally biased region" description="Polar residues" evidence="18">
    <location>
        <begin position="680"/>
        <end position="691"/>
    </location>
</feature>
<dbReference type="FunFam" id="2.60.40.10:FF:000347">
    <property type="entry name" value="Neuronal cell adhesion molecule"/>
    <property type="match status" value="1"/>
</dbReference>
<dbReference type="InterPro" id="IPR003598">
    <property type="entry name" value="Ig_sub2"/>
</dbReference>
<dbReference type="InterPro" id="IPR036116">
    <property type="entry name" value="FN3_sf"/>
</dbReference>
<accession>A0A8C8DKC5</accession>
<keyword evidence="4" id="KW-1003">Cell membrane</keyword>
<protein>
    <recommendedName>
        <fullName evidence="17">Neural cell adhesion molecule L1</fullName>
    </recommendedName>
</protein>
<keyword evidence="14" id="KW-0393">Immunoglobulin domain</keyword>
<evidence type="ECO:0000256" key="6">
    <source>
        <dbReference type="ARBA" id="ARBA00022729"/>
    </source>
</evidence>
<feature type="compositionally biased region" description="Basic and acidic residues" evidence="18">
    <location>
        <begin position="1201"/>
        <end position="1211"/>
    </location>
</feature>
<dbReference type="FunFam" id="2.60.40.10:FF:000114">
    <property type="entry name" value="Neuronal cell adhesion molecule"/>
    <property type="match status" value="1"/>
</dbReference>
<evidence type="ECO:0000256" key="9">
    <source>
        <dbReference type="ARBA" id="ARBA00022989"/>
    </source>
</evidence>
<dbReference type="SUPFAM" id="SSF48726">
    <property type="entry name" value="Immunoglobulin"/>
    <property type="match status" value="6"/>
</dbReference>
<reference evidence="22" key="2">
    <citation type="submission" date="2025-09" db="UniProtKB">
        <authorList>
            <consortium name="Ensembl"/>
        </authorList>
    </citation>
    <scope>IDENTIFICATION</scope>
</reference>
<dbReference type="GO" id="GO:0007156">
    <property type="term" value="P:homophilic cell adhesion via plasma membrane adhesion molecules"/>
    <property type="evidence" value="ECO:0007669"/>
    <property type="project" value="TreeGrafter"/>
</dbReference>
<comment type="function">
    <text evidence="15">Neural cell adhesion molecule involved in the dynamics of cell adhesion and in the generation of transmembrane signals at tyrosine kinase receptors. During brain development, critical in multiple processes, including neuronal migration, axonal growth and fasciculation, and synaptogenesis. In the mature brain, plays a role in the dynamics of neuronal structure and function, including synaptic plasticity.</text>
</comment>
<comment type="subcellular location">
    <subcellularLocation>
        <location evidence="1">Cell membrane</location>
        <topology evidence="1">Single-pass type I membrane protein</topology>
    </subcellularLocation>
    <subcellularLocation>
        <location evidence="2">Cell projection</location>
        <location evidence="2">Growth cone</location>
    </subcellularLocation>
</comment>
<dbReference type="SUPFAM" id="SSF49265">
    <property type="entry name" value="Fibronectin type III"/>
    <property type="match status" value="2"/>
</dbReference>
<dbReference type="PROSITE" id="PS50835">
    <property type="entry name" value="IG_LIKE"/>
    <property type="match status" value="6"/>
</dbReference>
<feature type="compositionally biased region" description="Basic and acidic residues" evidence="18">
    <location>
        <begin position="1123"/>
        <end position="1143"/>
    </location>
</feature>
<evidence type="ECO:0000256" key="7">
    <source>
        <dbReference type="ARBA" id="ARBA00022737"/>
    </source>
</evidence>
<dbReference type="FunFam" id="2.60.40.10:FF:000038">
    <property type="entry name" value="Neuronal cell adhesion molecule"/>
    <property type="match status" value="1"/>
</dbReference>
<evidence type="ECO:0000256" key="11">
    <source>
        <dbReference type="ARBA" id="ARBA00023157"/>
    </source>
</evidence>
<evidence type="ECO:0000256" key="12">
    <source>
        <dbReference type="ARBA" id="ARBA00023180"/>
    </source>
</evidence>
<evidence type="ECO:0000256" key="2">
    <source>
        <dbReference type="ARBA" id="ARBA00004624"/>
    </source>
</evidence>
<dbReference type="Pfam" id="PF13882">
    <property type="entry name" value="Bravo_FIGEY"/>
    <property type="match status" value="1"/>
</dbReference>